<dbReference type="Proteomes" id="UP000298327">
    <property type="component" value="Unassembled WGS sequence"/>
</dbReference>
<evidence type="ECO:0000256" key="1">
    <source>
        <dbReference type="SAM" id="MobiDB-lite"/>
    </source>
</evidence>
<reference evidence="2 3" key="1">
    <citation type="submission" date="2019-02" db="EMBL/GenBank/DDBJ databases">
        <title>Genome sequencing of the rare red list fungi Dentipellis fragilis.</title>
        <authorList>
            <person name="Buettner E."/>
            <person name="Kellner H."/>
        </authorList>
    </citation>
    <scope>NUCLEOTIDE SEQUENCE [LARGE SCALE GENOMIC DNA]</scope>
    <source>
        <strain evidence="2 3">DSM 105465</strain>
    </source>
</reference>
<evidence type="ECO:0000313" key="2">
    <source>
        <dbReference type="EMBL" id="TFY59319.1"/>
    </source>
</evidence>
<protein>
    <submittedName>
        <fullName evidence="2">Uncharacterized protein</fullName>
    </submittedName>
</protein>
<comment type="caution">
    <text evidence="2">The sequence shown here is derived from an EMBL/GenBank/DDBJ whole genome shotgun (WGS) entry which is preliminary data.</text>
</comment>
<dbReference type="AlphaFoldDB" id="A0A4Y9YEK6"/>
<keyword evidence="3" id="KW-1185">Reference proteome</keyword>
<name>A0A4Y9YEK6_9AGAM</name>
<gene>
    <name evidence="2" type="ORF">EVG20_g7837</name>
</gene>
<proteinExistence type="predicted"/>
<accession>A0A4Y9YEK6</accession>
<feature type="compositionally biased region" description="Low complexity" evidence="1">
    <location>
        <begin position="213"/>
        <end position="225"/>
    </location>
</feature>
<feature type="region of interest" description="Disordered" evidence="1">
    <location>
        <begin position="213"/>
        <end position="245"/>
    </location>
</feature>
<dbReference type="EMBL" id="SEOQ01000626">
    <property type="protein sequence ID" value="TFY59319.1"/>
    <property type="molecule type" value="Genomic_DNA"/>
</dbReference>
<evidence type="ECO:0000313" key="3">
    <source>
        <dbReference type="Proteomes" id="UP000298327"/>
    </source>
</evidence>
<sequence>MEARAELCMARLYKGAARCGPTWDHRAGRGLLEMFSGGGWRAHAGETEVQASIASRGTGAACARSASARARACRCRVELVCWVRAWAVVQAPCGYKVLTGRVNSISSLSPDPPLASSTISLLSSLRSITSAHHSPFAICSRETIARAMEGLLNLHPREWFATQDDHLSAMLTSPQYEFHSGGGVANPRYVRTFLLFVPYSMWLTVPSRGSPLTTPTPIAPTSTTPSPTPTPPTWLKLNMDSMGST</sequence>
<organism evidence="2 3">
    <name type="scientific">Dentipellis fragilis</name>
    <dbReference type="NCBI Taxonomy" id="205917"/>
    <lineage>
        <taxon>Eukaryota</taxon>
        <taxon>Fungi</taxon>
        <taxon>Dikarya</taxon>
        <taxon>Basidiomycota</taxon>
        <taxon>Agaricomycotina</taxon>
        <taxon>Agaricomycetes</taxon>
        <taxon>Russulales</taxon>
        <taxon>Hericiaceae</taxon>
        <taxon>Dentipellis</taxon>
    </lineage>
</organism>